<gene>
    <name evidence="2" type="ORF">PFR001_LOCUS8722</name>
</gene>
<dbReference type="Proteomes" id="UP001157938">
    <property type="component" value="Unassembled WGS sequence"/>
</dbReference>
<feature type="region of interest" description="Disordered" evidence="1">
    <location>
        <begin position="1"/>
        <end position="26"/>
    </location>
</feature>
<name>A0ABN8CJS1_9STRA</name>
<accession>A0ABN8CJS1</accession>
<evidence type="ECO:0000313" key="3">
    <source>
        <dbReference type="Proteomes" id="UP001157938"/>
    </source>
</evidence>
<feature type="compositionally biased region" description="Basic and acidic residues" evidence="1">
    <location>
        <begin position="1"/>
        <end position="13"/>
    </location>
</feature>
<protein>
    <recommendedName>
        <fullName evidence="4">Reverse transcriptase Ty1/copia-type domain-containing protein</fullName>
    </recommendedName>
</protein>
<evidence type="ECO:0000313" key="2">
    <source>
        <dbReference type="EMBL" id="CAH0493598.1"/>
    </source>
</evidence>
<sequence>MFDRAATTDDLHKTTPVSEGESSSEQLTSIQQLYKISDVQAATTTMTTRKVNQLTTSHLPSAKLIVHKRGAQLPMEDFELPASLLLDVTSVFGAAMMALHISDGVPDPQHIREAMASPFWPQLNEAMIRELDQLCKNSTWKEAVPPPGAKVVSTIWICEIKYNSMGELDKFKARLVA</sequence>
<evidence type="ECO:0008006" key="4">
    <source>
        <dbReference type="Google" id="ProtNLM"/>
    </source>
</evidence>
<organism evidence="2 3">
    <name type="scientific">Peronospora farinosa</name>
    <dbReference type="NCBI Taxonomy" id="134698"/>
    <lineage>
        <taxon>Eukaryota</taxon>
        <taxon>Sar</taxon>
        <taxon>Stramenopiles</taxon>
        <taxon>Oomycota</taxon>
        <taxon>Peronosporomycetes</taxon>
        <taxon>Peronosporales</taxon>
        <taxon>Peronosporaceae</taxon>
        <taxon>Peronospora</taxon>
    </lineage>
</organism>
<reference evidence="2 3" key="1">
    <citation type="submission" date="2021-11" db="EMBL/GenBank/DDBJ databases">
        <authorList>
            <person name="Islam A."/>
            <person name="Islam S."/>
            <person name="Flora M.S."/>
            <person name="Rahman M."/>
            <person name="Ziaur R.M."/>
            <person name="Epstein J.H."/>
            <person name="Hassan M."/>
            <person name="Klassen M."/>
            <person name="Woodard K."/>
            <person name="Webb A."/>
            <person name="Webby R.J."/>
            <person name="El Zowalaty M.E."/>
        </authorList>
    </citation>
    <scope>NUCLEOTIDE SEQUENCE [LARGE SCALE GENOMIC DNA]</scope>
    <source>
        <strain evidence="2">Pf1</strain>
    </source>
</reference>
<comment type="caution">
    <text evidence="2">The sequence shown here is derived from an EMBL/GenBank/DDBJ whole genome shotgun (WGS) entry which is preliminary data.</text>
</comment>
<proteinExistence type="predicted"/>
<feature type="compositionally biased region" description="Polar residues" evidence="1">
    <location>
        <begin position="15"/>
        <end position="26"/>
    </location>
</feature>
<evidence type="ECO:0000256" key="1">
    <source>
        <dbReference type="SAM" id="MobiDB-lite"/>
    </source>
</evidence>
<dbReference type="EMBL" id="CAKLBC010001797">
    <property type="protein sequence ID" value="CAH0493598.1"/>
    <property type="molecule type" value="Genomic_DNA"/>
</dbReference>
<keyword evidence="3" id="KW-1185">Reference proteome</keyword>